<accession>A0A8J3CBG9</accession>
<dbReference type="InterPro" id="IPR001466">
    <property type="entry name" value="Beta-lactam-related"/>
</dbReference>
<dbReference type="EMBL" id="BMMK01000011">
    <property type="protein sequence ID" value="GGM54578.1"/>
    <property type="molecule type" value="Genomic_DNA"/>
</dbReference>
<reference evidence="2" key="1">
    <citation type="journal article" date="2014" name="Int. J. Syst. Evol. Microbiol.">
        <title>Complete genome sequence of Corynebacterium casei LMG S-19264T (=DSM 44701T), isolated from a smear-ripened cheese.</title>
        <authorList>
            <consortium name="US DOE Joint Genome Institute (JGI-PGF)"/>
            <person name="Walter F."/>
            <person name="Albersmeier A."/>
            <person name="Kalinowski J."/>
            <person name="Ruckert C."/>
        </authorList>
    </citation>
    <scope>NUCLEOTIDE SEQUENCE</scope>
    <source>
        <strain evidence="2">CGMCC 4.5737</strain>
    </source>
</reference>
<dbReference type="InterPro" id="IPR012338">
    <property type="entry name" value="Beta-lactam/transpept-like"/>
</dbReference>
<protein>
    <recommendedName>
        <fullName evidence="1">Beta-lactamase-related domain-containing protein</fullName>
    </recommendedName>
</protein>
<dbReference type="Pfam" id="PF00144">
    <property type="entry name" value="Beta-lactamase"/>
    <property type="match status" value="1"/>
</dbReference>
<evidence type="ECO:0000259" key="1">
    <source>
        <dbReference type="Pfam" id="PF00144"/>
    </source>
</evidence>
<name>A0A8J3CBG9_9PSEU</name>
<sequence length="423" mass="46333">MNGGSWWRRVVAEMVDFQRTHPANLPGAVFAVETPSEGPLVSCVGEDWSPGTICNIGSMTKTFTATALLMALEETGALDIDLPVTALPGMTTYEEDPTKRRIRVRHLLQHTSGMPVFLPYAEAPASPCLDPTKPPPDLPGAELVGPTVPWIGSPGYTNEPVPVTGTCRPGRLATLDEVSDHIMRTYPLVHEPGTRYSYSSANYIVAGRIVEQLTGRSPNLYLKEKLFDPLDMRDSFFVAQPTGDAALDARIDEGVVDEQRDRVAEVSLITRDGGWPAEVAPSPDGTWDKLRRGWRFIYPDGGMYTTAGDLLAYLRVIRDGGLRGDAQVLSPAVIKLLVTDHGFSHTMGFGFRASTTPYGQGPGTLDHLGNIMTYFWYDPSRDEPMLGVFLSQRLANAVVNNNMVDGLRVIFRHFVPLACGSQR</sequence>
<evidence type="ECO:0000313" key="2">
    <source>
        <dbReference type="EMBL" id="GGM54578.1"/>
    </source>
</evidence>
<dbReference type="AlphaFoldDB" id="A0A8J3CBG9"/>
<evidence type="ECO:0000313" key="3">
    <source>
        <dbReference type="Proteomes" id="UP000637578"/>
    </source>
</evidence>
<keyword evidence="3" id="KW-1185">Reference proteome</keyword>
<proteinExistence type="predicted"/>
<dbReference type="PANTHER" id="PTHR43283">
    <property type="entry name" value="BETA-LACTAMASE-RELATED"/>
    <property type="match status" value="1"/>
</dbReference>
<reference evidence="2" key="2">
    <citation type="submission" date="2020-09" db="EMBL/GenBank/DDBJ databases">
        <authorList>
            <person name="Sun Q."/>
            <person name="Zhou Y."/>
        </authorList>
    </citation>
    <scope>NUCLEOTIDE SEQUENCE</scope>
    <source>
        <strain evidence="2">CGMCC 4.5737</strain>
    </source>
</reference>
<organism evidence="2 3">
    <name type="scientific">Longimycelium tulufanense</name>
    <dbReference type="NCBI Taxonomy" id="907463"/>
    <lineage>
        <taxon>Bacteria</taxon>
        <taxon>Bacillati</taxon>
        <taxon>Actinomycetota</taxon>
        <taxon>Actinomycetes</taxon>
        <taxon>Pseudonocardiales</taxon>
        <taxon>Pseudonocardiaceae</taxon>
        <taxon>Longimycelium</taxon>
    </lineage>
</organism>
<dbReference type="InterPro" id="IPR050789">
    <property type="entry name" value="Diverse_Enzym_Activities"/>
</dbReference>
<gene>
    <name evidence="2" type="ORF">GCM10012275_27150</name>
</gene>
<dbReference type="Gene3D" id="3.40.710.10">
    <property type="entry name" value="DD-peptidase/beta-lactamase superfamily"/>
    <property type="match status" value="1"/>
</dbReference>
<feature type="domain" description="Beta-lactamase-related" evidence="1">
    <location>
        <begin position="45"/>
        <end position="396"/>
    </location>
</feature>
<comment type="caution">
    <text evidence="2">The sequence shown here is derived from an EMBL/GenBank/DDBJ whole genome shotgun (WGS) entry which is preliminary data.</text>
</comment>
<dbReference type="RefSeq" id="WP_189057582.1">
    <property type="nucleotide sequence ID" value="NZ_BMMK01000011.1"/>
</dbReference>
<dbReference type="SUPFAM" id="SSF56601">
    <property type="entry name" value="beta-lactamase/transpeptidase-like"/>
    <property type="match status" value="1"/>
</dbReference>
<dbReference type="Proteomes" id="UP000637578">
    <property type="component" value="Unassembled WGS sequence"/>
</dbReference>